<name>A0A8J2L3F5_9HEXA</name>
<sequence length="151" mass="16804">METSTSKLNIPEDDDGSGFVNWIHQKARFLTKVIALIQIMYGLVMNVLVLQALLTIIIIPFQSEINIMSGADVKILLKLAGGSLFWSLFIVVGGILYVGVINMDTDLLRFWVVCNAVIMIKLYDLIFKLRNTHNFLPNGLLGGLPILGNKK</sequence>
<accession>A0A8J2L3F5</accession>
<dbReference type="Proteomes" id="UP000708208">
    <property type="component" value="Unassembled WGS sequence"/>
</dbReference>
<feature type="transmembrane region" description="Helical" evidence="1">
    <location>
        <begin position="79"/>
        <end position="101"/>
    </location>
</feature>
<evidence type="ECO:0000313" key="2">
    <source>
        <dbReference type="EMBL" id="CAG7828054.1"/>
    </source>
</evidence>
<feature type="transmembrane region" description="Helical" evidence="1">
    <location>
        <begin position="33"/>
        <end position="59"/>
    </location>
</feature>
<keyword evidence="1" id="KW-0472">Membrane</keyword>
<organism evidence="2 3">
    <name type="scientific">Allacma fusca</name>
    <dbReference type="NCBI Taxonomy" id="39272"/>
    <lineage>
        <taxon>Eukaryota</taxon>
        <taxon>Metazoa</taxon>
        <taxon>Ecdysozoa</taxon>
        <taxon>Arthropoda</taxon>
        <taxon>Hexapoda</taxon>
        <taxon>Collembola</taxon>
        <taxon>Symphypleona</taxon>
        <taxon>Sminthuridae</taxon>
        <taxon>Allacma</taxon>
    </lineage>
</organism>
<dbReference type="EMBL" id="CAJVCH010545959">
    <property type="protein sequence ID" value="CAG7828054.1"/>
    <property type="molecule type" value="Genomic_DNA"/>
</dbReference>
<reference evidence="2" key="1">
    <citation type="submission" date="2021-06" db="EMBL/GenBank/DDBJ databases">
        <authorList>
            <person name="Hodson N. C."/>
            <person name="Mongue J. A."/>
            <person name="Jaron S. K."/>
        </authorList>
    </citation>
    <scope>NUCLEOTIDE SEQUENCE</scope>
</reference>
<keyword evidence="3" id="KW-1185">Reference proteome</keyword>
<keyword evidence="1" id="KW-0812">Transmembrane</keyword>
<evidence type="ECO:0000256" key="1">
    <source>
        <dbReference type="SAM" id="Phobius"/>
    </source>
</evidence>
<dbReference type="AlphaFoldDB" id="A0A8J2L3F5"/>
<keyword evidence="1" id="KW-1133">Transmembrane helix</keyword>
<gene>
    <name evidence="2" type="ORF">AFUS01_LOCUS38005</name>
</gene>
<proteinExistence type="predicted"/>
<evidence type="ECO:0000313" key="3">
    <source>
        <dbReference type="Proteomes" id="UP000708208"/>
    </source>
</evidence>
<comment type="caution">
    <text evidence="2">The sequence shown here is derived from an EMBL/GenBank/DDBJ whole genome shotgun (WGS) entry which is preliminary data.</text>
</comment>
<feature type="transmembrane region" description="Helical" evidence="1">
    <location>
        <begin position="107"/>
        <end position="126"/>
    </location>
</feature>
<protein>
    <recommendedName>
        <fullName evidence="4">Transmembrane protein</fullName>
    </recommendedName>
</protein>
<evidence type="ECO:0008006" key="4">
    <source>
        <dbReference type="Google" id="ProtNLM"/>
    </source>
</evidence>